<protein>
    <recommendedName>
        <fullName evidence="5">3-methylitaconate isomerase</fullName>
    </recommendedName>
</protein>
<keyword evidence="2" id="KW-0413">Isomerase</keyword>
<name>A0AAE5LHY9_9VIBR</name>
<reference evidence="3 4" key="1">
    <citation type="submission" date="2019-08" db="EMBL/GenBank/DDBJ databases">
        <title>Draft genome sequencing and comparative genomics of hatchery-associated Vibrios.</title>
        <authorList>
            <person name="Kehlet-Delgado H."/>
            <person name="Mueller R.S."/>
        </authorList>
    </citation>
    <scope>NUCLEOTIDE SEQUENCE [LARGE SCALE GENOMIC DNA]</scope>
    <source>
        <strain evidence="3 4">01-65-5-1</strain>
    </source>
</reference>
<comment type="similarity">
    <text evidence="1">Belongs to the PrpF family.</text>
</comment>
<comment type="caution">
    <text evidence="3">The sequence shown here is derived from an EMBL/GenBank/DDBJ whole genome shotgun (WGS) entry which is preliminary data.</text>
</comment>
<gene>
    <name evidence="3" type="ORF">F0237_09960</name>
</gene>
<organism evidence="3 4">
    <name type="scientific">Vibrio tubiashii</name>
    <dbReference type="NCBI Taxonomy" id="29498"/>
    <lineage>
        <taxon>Bacteria</taxon>
        <taxon>Pseudomonadati</taxon>
        <taxon>Pseudomonadota</taxon>
        <taxon>Gammaproteobacteria</taxon>
        <taxon>Vibrionales</taxon>
        <taxon>Vibrionaceae</taxon>
        <taxon>Vibrio</taxon>
        <taxon>Vibrio oreintalis group</taxon>
    </lineage>
</organism>
<evidence type="ECO:0000313" key="3">
    <source>
        <dbReference type="EMBL" id="NOI80986.1"/>
    </source>
</evidence>
<evidence type="ECO:0000256" key="2">
    <source>
        <dbReference type="ARBA" id="ARBA00023235"/>
    </source>
</evidence>
<dbReference type="RefSeq" id="WP_171321788.1">
    <property type="nucleotide sequence ID" value="NZ_VTXO01000003.1"/>
</dbReference>
<evidence type="ECO:0008006" key="5">
    <source>
        <dbReference type="Google" id="ProtNLM"/>
    </source>
</evidence>
<evidence type="ECO:0000313" key="4">
    <source>
        <dbReference type="Proteomes" id="UP000572722"/>
    </source>
</evidence>
<dbReference type="Pfam" id="PF04303">
    <property type="entry name" value="PrpF"/>
    <property type="match status" value="1"/>
</dbReference>
<dbReference type="AlphaFoldDB" id="A0AAE5LHY9"/>
<dbReference type="PANTHER" id="PTHR43709:SF3">
    <property type="entry name" value="ISOMERASE YBHH-RELATED"/>
    <property type="match status" value="1"/>
</dbReference>
<dbReference type="SUPFAM" id="SSF54506">
    <property type="entry name" value="Diaminopimelate epimerase-like"/>
    <property type="match status" value="2"/>
</dbReference>
<sequence length="380" mass="40233">MEIRTKIIRGGSSKGVFLDASEVPPAGPTRDAMILRLFGTPDRRQIDGLGGADKLTSKVAIIGPSSRTDCDVAYLFGQVGTEHPTVDWQSNCGNISAGAALYAAHQGLGNASENHRLIRIEQSNTGRVLEAMVPVTNGTPLKTGDFAIGGVPGQGPKIDLDFRDFSGSCLNRGLFPTGERRSLVAVPGIGQLEVTVVDMANLHIFVHANELNIRPSDSLDTLQANCGLLERLDSLRATVALELGFFSNAELALSLSRNMNPLVHIIDSAHTYRAGSGQPIPQGDMDLLVRSYSRGQFSKAFPGTGAVGTAVAACIEHTVPYLARIASGSETPCQRVSLGHPGGTMSIDVGVNESNGEHHVTRAQLGRTARLLMSGIAYLD</sequence>
<dbReference type="EMBL" id="VTXO01000003">
    <property type="protein sequence ID" value="NOI80986.1"/>
    <property type="molecule type" value="Genomic_DNA"/>
</dbReference>
<dbReference type="PANTHER" id="PTHR43709">
    <property type="entry name" value="ACONITATE ISOMERASE-RELATED"/>
    <property type="match status" value="1"/>
</dbReference>
<evidence type="ECO:0000256" key="1">
    <source>
        <dbReference type="ARBA" id="ARBA00007673"/>
    </source>
</evidence>
<dbReference type="Proteomes" id="UP000572722">
    <property type="component" value="Unassembled WGS sequence"/>
</dbReference>
<dbReference type="GO" id="GO:0016853">
    <property type="term" value="F:isomerase activity"/>
    <property type="evidence" value="ECO:0007669"/>
    <property type="project" value="UniProtKB-KW"/>
</dbReference>
<dbReference type="Gene3D" id="3.10.310.10">
    <property type="entry name" value="Diaminopimelate Epimerase, Chain A, domain 1"/>
    <property type="match status" value="2"/>
</dbReference>
<dbReference type="InterPro" id="IPR007400">
    <property type="entry name" value="PrpF-like"/>
</dbReference>
<proteinExistence type="inferred from homology"/>
<accession>A0AAE5LHY9</accession>